<organism evidence="1 2">
    <name type="scientific">Fragilariopsis cylindrus CCMP1102</name>
    <dbReference type="NCBI Taxonomy" id="635003"/>
    <lineage>
        <taxon>Eukaryota</taxon>
        <taxon>Sar</taxon>
        <taxon>Stramenopiles</taxon>
        <taxon>Ochrophyta</taxon>
        <taxon>Bacillariophyta</taxon>
        <taxon>Bacillariophyceae</taxon>
        <taxon>Bacillariophycidae</taxon>
        <taxon>Bacillariales</taxon>
        <taxon>Bacillariaceae</taxon>
        <taxon>Fragilariopsis</taxon>
    </lineage>
</organism>
<evidence type="ECO:0000313" key="2">
    <source>
        <dbReference type="Proteomes" id="UP000095751"/>
    </source>
</evidence>
<reference evidence="1 2" key="1">
    <citation type="submission" date="2016-09" db="EMBL/GenBank/DDBJ databases">
        <title>Extensive genetic diversity and differential bi-allelic expression allows diatom success in the polar Southern Ocean.</title>
        <authorList>
            <consortium name="DOE Joint Genome Institute"/>
            <person name="Mock T."/>
            <person name="Otillar R.P."/>
            <person name="Strauss J."/>
            <person name="Dupont C."/>
            <person name="Frickenhaus S."/>
            <person name="Maumus F."/>
            <person name="Mcmullan M."/>
            <person name="Sanges R."/>
            <person name="Schmutz J."/>
            <person name="Toseland A."/>
            <person name="Valas R."/>
            <person name="Veluchamy A."/>
            <person name="Ward B.J."/>
            <person name="Allen A."/>
            <person name="Barry K."/>
            <person name="Falciatore A."/>
            <person name="Ferrante M."/>
            <person name="Fortunato A.E."/>
            <person name="Gloeckner G."/>
            <person name="Gruber A."/>
            <person name="Hipkin R."/>
            <person name="Janech M."/>
            <person name="Kroth P."/>
            <person name="Leese F."/>
            <person name="Lindquist E."/>
            <person name="Lyon B.R."/>
            <person name="Martin J."/>
            <person name="Mayer C."/>
            <person name="Parker M."/>
            <person name="Quesneville H."/>
            <person name="Raymond J."/>
            <person name="Uhlig C."/>
            <person name="Valentin K.U."/>
            <person name="Worden A.Z."/>
            <person name="Armbrust E.V."/>
            <person name="Bowler C."/>
            <person name="Green B."/>
            <person name="Moulton V."/>
            <person name="Van Oosterhout C."/>
            <person name="Grigoriev I."/>
        </authorList>
    </citation>
    <scope>NUCLEOTIDE SEQUENCE [LARGE SCALE GENOMIC DNA]</scope>
    <source>
        <strain evidence="1 2">CCMP1102</strain>
    </source>
</reference>
<protein>
    <submittedName>
        <fullName evidence="1">Uncharacterized protein</fullName>
    </submittedName>
</protein>
<gene>
    <name evidence="1" type="ORF">FRACYDRAFT_244392</name>
</gene>
<dbReference type="EMBL" id="KV784365">
    <property type="protein sequence ID" value="OEU12132.1"/>
    <property type="molecule type" value="Genomic_DNA"/>
</dbReference>
<proteinExistence type="predicted"/>
<name>A0A1E7F1R0_9STRA</name>
<dbReference type="Proteomes" id="UP000095751">
    <property type="component" value="Unassembled WGS sequence"/>
</dbReference>
<dbReference type="InParanoid" id="A0A1E7F1R0"/>
<dbReference type="AlphaFoldDB" id="A0A1E7F1R0"/>
<dbReference type="KEGG" id="fcy:FRACYDRAFT_244392"/>
<evidence type="ECO:0000313" key="1">
    <source>
        <dbReference type="EMBL" id="OEU12132.1"/>
    </source>
</evidence>
<sequence>MLRVCCIPIIQLSFLLVATTGAVVIAFPPPLFDRIEFLRSIAMIPLMPTAATLFDNNTETLSVVPRGKKDQQVAKMMDDDQSVVRRYAGVFLEKMIHELNNNGEGGFDEKGVEHVYRNLSLFLSPPVTALDGGGIPLSRLRDGLDPGIVDRFDSLSLNGARLADAILSEIPSSKGQSSYDPGRVLIRSREFVDDDQQQPSKQVDSIFISIWAKTPLETFKVGG</sequence>
<accession>A0A1E7F1R0</accession>
<keyword evidence="2" id="KW-1185">Reference proteome</keyword>